<proteinExistence type="predicted"/>
<accession>X0B0Y8</accession>
<protein>
    <submittedName>
        <fullName evidence="1">Uncharacterized protein</fullName>
    </submittedName>
</protein>
<gene>
    <name evidence="1" type="ORF">FOQG_19470</name>
</gene>
<evidence type="ECO:0000313" key="2">
    <source>
        <dbReference type="Proteomes" id="UP000030663"/>
    </source>
</evidence>
<sequence length="89" mass="9478">MAPLLSHDEMHRAAPTISACSRLLGGVAICHARLNIRSGSEDIMGTENSLCLVTLFAEPETVTGTVFLDIVSVLPYPSCPLPSAAFFFV</sequence>
<name>X0B0Y8_FUSOX</name>
<dbReference type="Proteomes" id="UP000030663">
    <property type="component" value="Unassembled WGS sequence"/>
</dbReference>
<dbReference type="HOGENOM" id="CLU_2454834_0_0_1"/>
<evidence type="ECO:0000313" key="1">
    <source>
        <dbReference type="EMBL" id="EXK75765.1"/>
    </source>
</evidence>
<keyword evidence="2" id="KW-1185">Reference proteome</keyword>
<reference evidence="1 2" key="1">
    <citation type="submission" date="2011-11" db="EMBL/GenBank/DDBJ databases">
        <title>The Genome Sequence of Fusarium oxysporum PHW815.</title>
        <authorList>
            <consortium name="The Broad Institute Genome Sequencing Platform"/>
            <person name="Ma L.-J."/>
            <person name="Gale L.R."/>
            <person name="Schwartz D.C."/>
            <person name="Zhou S."/>
            <person name="Corby-Kistler H."/>
            <person name="Young S.K."/>
            <person name="Zeng Q."/>
            <person name="Gargeya S."/>
            <person name="Fitzgerald M."/>
            <person name="Haas B."/>
            <person name="Abouelleil A."/>
            <person name="Alvarado L."/>
            <person name="Arachchi H.M."/>
            <person name="Berlin A."/>
            <person name="Brown A."/>
            <person name="Chapman S.B."/>
            <person name="Chen Z."/>
            <person name="Dunbar C."/>
            <person name="Freedman E."/>
            <person name="Gearin G."/>
            <person name="Goldberg J."/>
            <person name="Griggs A."/>
            <person name="Gujja S."/>
            <person name="Heiman D."/>
            <person name="Howarth C."/>
            <person name="Larson L."/>
            <person name="Lui A."/>
            <person name="MacDonald P.J.P."/>
            <person name="Montmayeur A."/>
            <person name="Murphy C."/>
            <person name="Neiman D."/>
            <person name="Pearson M."/>
            <person name="Priest M."/>
            <person name="Roberts A."/>
            <person name="Saif S."/>
            <person name="Shea T."/>
            <person name="Shenoy N."/>
            <person name="Sisk P."/>
            <person name="Stolte C."/>
            <person name="Sykes S."/>
            <person name="Wortman J."/>
            <person name="Nusbaum C."/>
            <person name="Birren B."/>
        </authorList>
    </citation>
    <scope>NUCLEOTIDE SEQUENCE [LARGE SCALE GENOMIC DNA]</scope>
    <source>
        <strain evidence="1 2">54005</strain>
    </source>
</reference>
<dbReference type="EMBL" id="KI979835">
    <property type="protein sequence ID" value="EXK75765.1"/>
    <property type="molecule type" value="Genomic_DNA"/>
</dbReference>
<dbReference type="AlphaFoldDB" id="X0B0Y8"/>
<organism evidence="1 2">
    <name type="scientific">Fusarium oxysporum f. sp. raphani 54005</name>
    <dbReference type="NCBI Taxonomy" id="1089458"/>
    <lineage>
        <taxon>Eukaryota</taxon>
        <taxon>Fungi</taxon>
        <taxon>Dikarya</taxon>
        <taxon>Ascomycota</taxon>
        <taxon>Pezizomycotina</taxon>
        <taxon>Sordariomycetes</taxon>
        <taxon>Hypocreomycetidae</taxon>
        <taxon>Hypocreales</taxon>
        <taxon>Nectriaceae</taxon>
        <taxon>Fusarium</taxon>
        <taxon>Fusarium oxysporum species complex</taxon>
    </lineage>
</organism>